<dbReference type="EMBL" id="BGZK01000601">
    <property type="protein sequence ID" value="GBP52381.1"/>
    <property type="molecule type" value="Genomic_DNA"/>
</dbReference>
<comment type="caution">
    <text evidence="1">The sequence shown here is derived from an EMBL/GenBank/DDBJ whole genome shotgun (WGS) entry which is preliminary data.</text>
</comment>
<sequence length="102" mass="11383">MSTLREFAHTRTHTLSRPLEFADPFNGARGGGHFGPQVRAFGYAALHESLRAAAGRKFINPNISIRCRAVGWHLMNLFFATDDRPSHSATYGRCGYGEFLLE</sequence>
<dbReference type="AlphaFoldDB" id="A0A4C1WM66"/>
<gene>
    <name evidence="1" type="ORF">EVAR_37769_1</name>
</gene>
<name>A0A4C1WM66_EUMVA</name>
<dbReference type="Proteomes" id="UP000299102">
    <property type="component" value="Unassembled WGS sequence"/>
</dbReference>
<reference evidence="1 2" key="1">
    <citation type="journal article" date="2019" name="Commun. Biol.">
        <title>The bagworm genome reveals a unique fibroin gene that provides high tensile strength.</title>
        <authorList>
            <person name="Kono N."/>
            <person name="Nakamura H."/>
            <person name="Ohtoshi R."/>
            <person name="Tomita M."/>
            <person name="Numata K."/>
            <person name="Arakawa K."/>
        </authorList>
    </citation>
    <scope>NUCLEOTIDE SEQUENCE [LARGE SCALE GENOMIC DNA]</scope>
</reference>
<accession>A0A4C1WM66</accession>
<evidence type="ECO:0000313" key="2">
    <source>
        <dbReference type="Proteomes" id="UP000299102"/>
    </source>
</evidence>
<protein>
    <submittedName>
        <fullName evidence="1">Uncharacterized protein</fullName>
    </submittedName>
</protein>
<proteinExistence type="predicted"/>
<keyword evidence="2" id="KW-1185">Reference proteome</keyword>
<evidence type="ECO:0000313" key="1">
    <source>
        <dbReference type="EMBL" id="GBP52381.1"/>
    </source>
</evidence>
<organism evidence="1 2">
    <name type="scientific">Eumeta variegata</name>
    <name type="common">Bagworm moth</name>
    <name type="synonym">Eumeta japonica</name>
    <dbReference type="NCBI Taxonomy" id="151549"/>
    <lineage>
        <taxon>Eukaryota</taxon>
        <taxon>Metazoa</taxon>
        <taxon>Ecdysozoa</taxon>
        <taxon>Arthropoda</taxon>
        <taxon>Hexapoda</taxon>
        <taxon>Insecta</taxon>
        <taxon>Pterygota</taxon>
        <taxon>Neoptera</taxon>
        <taxon>Endopterygota</taxon>
        <taxon>Lepidoptera</taxon>
        <taxon>Glossata</taxon>
        <taxon>Ditrysia</taxon>
        <taxon>Tineoidea</taxon>
        <taxon>Psychidae</taxon>
        <taxon>Oiketicinae</taxon>
        <taxon>Eumeta</taxon>
    </lineage>
</organism>